<gene>
    <name evidence="1" type="ORF">FEA48_30110</name>
</gene>
<evidence type="ECO:0000313" key="1">
    <source>
        <dbReference type="EMBL" id="TLP68406.1"/>
    </source>
</evidence>
<sequence>MPRLGKGQIAKSIKGLSEAAARSAACRVSEFERLRESSSPSKGELSVFLSVSSLAAWEDEALGITPLSHKTLRKYVNRFYGGGLAQLLSDAAGISDNPPTPLGRKTSSDVEVWKFKTQQAVDSALDMTARYLDLLERLKRISLQSEIADSELQRHYRRYEKNPHVKAVK</sequence>
<evidence type="ECO:0000313" key="2">
    <source>
        <dbReference type="Proteomes" id="UP000307510"/>
    </source>
</evidence>
<organism evidence="1 2">
    <name type="scientific">Pseudomonas nitroreducens</name>
    <dbReference type="NCBI Taxonomy" id="46680"/>
    <lineage>
        <taxon>Bacteria</taxon>
        <taxon>Pseudomonadati</taxon>
        <taxon>Pseudomonadota</taxon>
        <taxon>Gammaproteobacteria</taxon>
        <taxon>Pseudomonadales</taxon>
        <taxon>Pseudomonadaceae</taxon>
        <taxon>Pseudomonas</taxon>
    </lineage>
</organism>
<reference evidence="2" key="2">
    <citation type="submission" date="2019-06" db="EMBL/GenBank/DDBJ databases">
        <title>AzeR, a transcriptional regulator that responds to azelaic acid in Pseudomonas nitroreducens.</title>
        <authorList>
            <person name="Bez C."/>
            <person name="Javvadi S.G."/>
            <person name="Bertani I."/>
            <person name="Devescovi G."/>
            <person name="Studholme D.J."/>
            <person name="Geller A."/>
            <person name="Levy A."/>
            <person name="Venturi V."/>
        </authorList>
    </citation>
    <scope>NUCLEOTIDE SEQUENCE [LARGE SCALE GENOMIC DNA]</scope>
    <source>
        <strain evidence="2">DSM 9128</strain>
    </source>
</reference>
<protein>
    <submittedName>
        <fullName evidence="1">Uncharacterized protein</fullName>
    </submittedName>
</protein>
<accession>A0A5R8ZQE6</accession>
<dbReference type="Proteomes" id="UP000307510">
    <property type="component" value="Unassembled WGS sequence"/>
</dbReference>
<dbReference type="RefSeq" id="WP_138217070.1">
    <property type="nucleotide sequence ID" value="NZ_VASG01000013.1"/>
</dbReference>
<reference evidence="1 2" key="1">
    <citation type="submission" date="2019-05" db="EMBL/GenBank/DDBJ databases">
        <authorList>
            <person name="Moore K."/>
            <person name="O'Neill P."/>
            <person name="Farbos A."/>
            <person name="Studholme D.J."/>
        </authorList>
    </citation>
    <scope>NUCLEOTIDE SEQUENCE [LARGE SCALE GENOMIC DNA]</scope>
    <source>
        <strain evidence="1 2">DSM 9128</strain>
    </source>
</reference>
<comment type="caution">
    <text evidence="1">The sequence shown here is derived from an EMBL/GenBank/DDBJ whole genome shotgun (WGS) entry which is preliminary data.</text>
</comment>
<dbReference type="AlphaFoldDB" id="A0A5R8ZQE6"/>
<name>A0A5R8ZQE6_PSENT</name>
<dbReference type="EMBL" id="VASG01000013">
    <property type="protein sequence ID" value="TLP68406.1"/>
    <property type="molecule type" value="Genomic_DNA"/>
</dbReference>
<proteinExistence type="predicted"/>